<dbReference type="InterPro" id="IPR012337">
    <property type="entry name" value="RNaseH-like_sf"/>
</dbReference>
<dbReference type="GO" id="GO:0003676">
    <property type="term" value="F:nucleic acid binding"/>
    <property type="evidence" value="ECO:0007669"/>
    <property type="project" value="InterPro"/>
</dbReference>
<organism evidence="1 2">
    <name type="scientific">Halocaridina rubra</name>
    <name type="common">Hawaiian red shrimp</name>
    <dbReference type="NCBI Taxonomy" id="373956"/>
    <lineage>
        <taxon>Eukaryota</taxon>
        <taxon>Metazoa</taxon>
        <taxon>Ecdysozoa</taxon>
        <taxon>Arthropoda</taxon>
        <taxon>Crustacea</taxon>
        <taxon>Multicrustacea</taxon>
        <taxon>Malacostraca</taxon>
        <taxon>Eumalacostraca</taxon>
        <taxon>Eucarida</taxon>
        <taxon>Decapoda</taxon>
        <taxon>Pleocyemata</taxon>
        <taxon>Caridea</taxon>
        <taxon>Atyoidea</taxon>
        <taxon>Atyidae</taxon>
        <taxon>Halocaridina</taxon>
    </lineage>
</organism>
<dbReference type="EMBL" id="JAXCGZ010021545">
    <property type="protein sequence ID" value="KAK7047983.1"/>
    <property type="molecule type" value="Genomic_DNA"/>
</dbReference>
<name>A0AAN8ZUD5_HALRR</name>
<proteinExistence type="predicted"/>
<dbReference type="InterPro" id="IPR036397">
    <property type="entry name" value="RNaseH_sf"/>
</dbReference>
<gene>
    <name evidence="1" type="ORF">SK128_014269</name>
</gene>
<dbReference type="SUPFAM" id="SSF53098">
    <property type="entry name" value="Ribonuclease H-like"/>
    <property type="match status" value="1"/>
</dbReference>
<protein>
    <submittedName>
        <fullName evidence="1">Uncharacterized protein</fullName>
    </submittedName>
</protein>
<accession>A0AAN8ZUD5</accession>
<dbReference type="AlphaFoldDB" id="A0AAN8ZUD5"/>
<keyword evidence="2" id="KW-1185">Reference proteome</keyword>
<sequence>DAEVCMEWNVARRYRAAHRPQGNSIVERVYRTMKSLGKSSPKTTFWYNLAARDASRDRTSLEVNEM</sequence>
<evidence type="ECO:0000313" key="1">
    <source>
        <dbReference type="EMBL" id="KAK7047983.1"/>
    </source>
</evidence>
<feature type="non-terminal residue" evidence="1">
    <location>
        <position position="1"/>
    </location>
</feature>
<dbReference type="Gene3D" id="3.30.420.10">
    <property type="entry name" value="Ribonuclease H-like superfamily/Ribonuclease H"/>
    <property type="match status" value="1"/>
</dbReference>
<reference evidence="1 2" key="1">
    <citation type="submission" date="2023-11" db="EMBL/GenBank/DDBJ databases">
        <title>Halocaridina rubra genome assembly.</title>
        <authorList>
            <person name="Smith C."/>
        </authorList>
    </citation>
    <scope>NUCLEOTIDE SEQUENCE [LARGE SCALE GENOMIC DNA]</scope>
    <source>
        <strain evidence="1">EP-1</strain>
        <tissue evidence="1">Whole</tissue>
    </source>
</reference>
<comment type="caution">
    <text evidence="1">The sequence shown here is derived from an EMBL/GenBank/DDBJ whole genome shotgun (WGS) entry which is preliminary data.</text>
</comment>
<dbReference type="Proteomes" id="UP001381693">
    <property type="component" value="Unassembled WGS sequence"/>
</dbReference>
<evidence type="ECO:0000313" key="2">
    <source>
        <dbReference type="Proteomes" id="UP001381693"/>
    </source>
</evidence>